<dbReference type="PANTHER" id="PTHR10192">
    <property type="entry name" value="MOLYBDOPTERIN BIOSYNTHESIS PROTEIN"/>
    <property type="match status" value="1"/>
</dbReference>
<protein>
    <submittedName>
        <fullName evidence="8">Gephyrin isoform X4</fullName>
    </submittedName>
</protein>
<evidence type="ECO:0000256" key="2">
    <source>
        <dbReference type="ARBA" id="ARBA00007589"/>
    </source>
</evidence>
<dbReference type="RefSeq" id="XP_067151673.1">
    <property type="nucleotide sequence ID" value="XM_067295572.1"/>
</dbReference>
<feature type="domain" description="MoaB/Mog" evidence="6">
    <location>
        <begin position="18"/>
        <end position="178"/>
    </location>
</feature>
<feature type="region of interest" description="Disordered" evidence="5">
    <location>
        <begin position="309"/>
        <end position="339"/>
    </location>
</feature>
<dbReference type="Gene3D" id="3.90.105.10">
    <property type="entry name" value="Molybdopterin biosynthesis moea protein, domain 2"/>
    <property type="match status" value="1"/>
</dbReference>
<evidence type="ECO:0000313" key="8">
    <source>
        <dbReference type="RefSeq" id="XP_067151673.1"/>
    </source>
</evidence>
<feature type="domain" description="MoaB/Mog" evidence="6">
    <location>
        <begin position="551"/>
        <end position="718"/>
    </location>
</feature>
<evidence type="ECO:0000256" key="3">
    <source>
        <dbReference type="ARBA" id="ARBA00008339"/>
    </source>
</evidence>
<dbReference type="PROSITE" id="PS01078">
    <property type="entry name" value="MOCF_BIOSYNTHESIS_1"/>
    <property type="match status" value="1"/>
</dbReference>
<feature type="compositionally biased region" description="Polar residues" evidence="5">
    <location>
        <begin position="310"/>
        <end position="339"/>
    </location>
</feature>
<dbReference type="InterPro" id="IPR005111">
    <property type="entry name" value="MoeA_C_domain_IV"/>
</dbReference>
<dbReference type="Pfam" id="PF03454">
    <property type="entry name" value="MoeA_C"/>
    <property type="match status" value="1"/>
</dbReference>
<dbReference type="InterPro" id="IPR008284">
    <property type="entry name" value="MoCF_biosynth_CS"/>
</dbReference>
<dbReference type="SUPFAM" id="SSF63882">
    <property type="entry name" value="MoeA N-terminal region -like"/>
    <property type="match status" value="1"/>
</dbReference>
<dbReference type="InterPro" id="IPR036135">
    <property type="entry name" value="MoeA_linker/N_sf"/>
</dbReference>
<dbReference type="PANTHER" id="PTHR10192:SF5">
    <property type="entry name" value="GEPHYRIN"/>
    <property type="match status" value="1"/>
</dbReference>
<dbReference type="Gene3D" id="3.40.980.10">
    <property type="entry name" value="MoaB/Mog-like domain"/>
    <property type="match status" value="2"/>
</dbReference>
<dbReference type="Proteomes" id="UP001652627">
    <property type="component" value="Chromosome 4"/>
</dbReference>
<keyword evidence="7" id="KW-1185">Reference proteome</keyword>
<evidence type="ECO:0000313" key="7">
    <source>
        <dbReference type="Proteomes" id="UP001652627"/>
    </source>
</evidence>
<dbReference type="CDD" id="cd00887">
    <property type="entry name" value="MoeA"/>
    <property type="match status" value="1"/>
</dbReference>
<proteinExistence type="inferred from homology"/>
<evidence type="ECO:0000256" key="5">
    <source>
        <dbReference type="SAM" id="MobiDB-lite"/>
    </source>
</evidence>
<dbReference type="SUPFAM" id="SSF63867">
    <property type="entry name" value="MoeA C-terminal domain-like"/>
    <property type="match status" value="1"/>
</dbReference>
<dbReference type="Pfam" id="PF03453">
    <property type="entry name" value="MoeA_N"/>
    <property type="match status" value="1"/>
</dbReference>
<dbReference type="InterPro" id="IPR036425">
    <property type="entry name" value="MoaB/Mog-like_dom_sf"/>
</dbReference>
<evidence type="ECO:0000256" key="1">
    <source>
        <dbReference type="ARBA" id="ARBA00005046"/>
    </source>
</evidence>
<accession>A0ABM4EG72</accession>
<reference evidence="8" key="1">
    <citation type="submission" date="2025-08" db="UniProtKB">
        <authorList>
            <consortium name="RefSeq"/>
        </authorList>
    </citation>
    <scope>IDENTIFICATION</scope>
    <source>
        <tissue evidence="8">Blood</tissue>
    </source>
</reference>
<comment type="pathway">
    <text evidence="1">Cofactor biosynthesis; molybdopterin biosynthesis.</text>
</comment>
<dbReference type="SUPFAM" id="SSF53218">
    <property type="entry name" value="Molybdenum cofactor biosynthesis proteins"/>
    <property type="match status" value="3"/>
</dbReference>
<gene>
    <name evidence="8" type="primary">GPHN</name>
</gene>
<comment type="similarity">
    <text evidence="3">In the C-terminal section; belongs to the MoeA family.</text>
</comment>
<organism evidence="7 8">
    <name type="scientific">Apteryx mantelli</name>
    <name type="common">North Island brown kiwi</name>
    <dbReference type="NCBI Taxonomy" id="2696672"/>
    <lineage>
        <taxon>Eukaryota</taxon>
        <taxon>Metazoa</taxon>
        <taxon>Chordata</taxon>
        <taxon>Craniata</taxon>
        <taxon>Vertebrata</taxon>
        <taxon>Euteleostomi</taxon>
        <taxon>Archelosauria</taxon>
        <taxon>Archosauria</taxon>
        <taxon>Dinosauria</taxon>
        <taxon>Saurischia</taxon>
        <taxon>Theropoda</taxon>
        <taxon>Coelurosauria</taxon>
        <taxon>Aves</taxon>
        <taxon>Palaeognathae</taxon>
        <taxon>Apterygiformes</taxon>
        <taxon>Apterygidae</taxon>
        <taxon>Apteryx</taxon>
    </lineage>
</organism>
<dbReference type="PROSITE" id="PS01079">
    <property type="entry name" value="MOCF_BIOSYNTHESIS_2"/>
    <property type="match status" value="1"/>
</dbReference>
<name>A0ABM4EG72_9AVES</name>
<comment type="similarity">
    <text evidence="2">In the N-terminal section; belongs to the MoaB/Mog family.</text>
</comment>
<dbReference type="Pfam" id="PF00994">
    <property type="entry name" value="MoCF_biosynth"/>
    <property type="match status" value="3"/>
</dbReference>
<keyword evidence="4" id="KW-0501">Molybdenum cofactor biosynthesis</keyword>
<sequence length="809" mass="87479">MASEGMILTNHDHQIRVGVLTVSDSCFRNLAEDRSGINLKDLVQDPSLLGGTISAYKIVPDEVEEIKETLIDWCDEKELNLILTTGGTGFAPRDVTPEKFPTFPLCGLQRGATKEVIEREAPGMALAMLMGSLNVTPLGMLSRPVCGIRGKTLIINLPGSKKGSQECFQFILPALPHAIDLLRDAIVKVKEVHDELEDLPSPPPPLSPPPTTSPHKQTEDKGVQCEEEEEEKKDSGVASTEDSSSSHITAAAIAAKKHPSYTSSAVIMAKGEQPIPGLISYCHHAAGSAGEPIPDSIISRGVQVLPRDTASLSTTPSESPRAQATSRLSTASCPTPKVQSRCSSKENILRASHSAVDITKVARRHRMSPFPLTSMDKAFITVLEMTPVLGTEIINYRDGMGRVLAQDVYAKDNLPPFPASVKDGYAVRAADGPGDRFIIGESQAGEQPTQTVMPGQVMRVTTGAPIPCGADAVVQVEDTELIRESDDGTEELEVRILVQARPGQDIRPIGHDIKRGECVLAKGTHMGPSEIGLLATVGVTEVEVNKFPVVAVMSTGNELLNPEDDLLPGKIRDSNRSTLLATIQEHGYPTINLGIVGDKKPDVFKEEGTQSFQNTAETGLPDCPDDLLNALNEGISRADVIITSGGVSMGEKDYLKQVLDIDLHAQIHFGRVFMKPGLPTTFATLDIDGVRKIIFALPGNPVSAVVTCNLFVVPALRKMQGILDPRPTIIKARLSCDVKLDPRPEYHRCILTWHHQEPLPWAQSTGNQMSSRLMSMRSANGLLMLPPKTEQYVELHKGEVVDVMVIGRL</sequence>
<feature type="region of interest" description="Disordered" evidence="5">
    <location>
        <begin position="194"/>
        <end position="247"/>
    </location>
</feature>
<dbReference type="NCBIfam" id="TIGR00177">
    <property type="entry name" value="molyb_syn"/>
    <property type="match status" value="1"/>
</dbReference>
<dbReference type="SMART" id="SM00852">
    <property type="entry name" value="MoCF_biosynth"/>
    <property type="match status" value="2"/>
</dbReference>
<dbReference type="GeneID" id="106482795"/>
<dbReference type="CDD" id="cd00886">
    <property type="entry name" value="MogA_MoaB"/>
    <property type="match status" value="1"/>
</dbReference>
<dbReference type="InterPro" id="IPR001453">
    <property type="entry name" value="MoaB/Mog_dom"/>
</dbReference>
<dbReference type="InterPro" id="IPR005110">
    <property type="entry name" value="MoeA_linker/N"/>
</dbReference>
<dbReference type="Gene3D" id="2.170.190.11">
    <property type="entry name" value="Molybdopterin biosynthesis moea protein, domain 3"/>
    <property type="match status" value="1"/>
</dbReference>
<evidence type="ECO:0000259" key="6">
    <source>
        <dbReference type="SMART" id="SM00852"/>
    </source>
</evidence>
<dbReference type="InterPro" id="IPR036688">
    <property type="entry name" value="MoeA_C_domain_IV_sf"/>
</dbReference>
<feature type="compositionally biased region" description="Pro residues" evidence="5">
    <location>
        <begin position="200"/>
        <end position="212"/>
    </location>
</feature>
<dbReference type="Gene3D" id="2.40.340.10">
    <property type="entry name" value="MoeA, C-terminal, domain IV"/>
    <property type="match status" value="1"/>
</dbReference>
<dbReference type="InterPro" id="IPR038987">
    <property type="entry name" value="MoeA-like"/>
</dbReference>
<evidence type="ECO:0000256" key="4">
    <source>
        <dbReference type="ARBA" id="ARBA00023150"/>
    </source>
</evidence>